<proteinExistence type="predicted"/>
<dbReference type="AlphaFoldDB" id="A0A9P6UJI2"/>
<protein>
    <submittedName>
        <fullName evidence="2">Uncharacterized protein</fullName>
    </submittedName>
</protein>
<feature type="chain" id="PRO_5040224992" evidence="1">
    <location>
        <begin position="20"/>
        <end position="145"/>
    </location>
</feature>
<reference evidence="2" key="1">
    <citation type="journal article" date="2020" name="Fungal Divers.">
        <title>Resolving the Mortierellaceae phylogeny through synthesis of multi-gene phylogenetics and phylogenomics.</title>
        <authorList>
            <person name="Vandepol N."/>
            <person name="Liber J."/>
            <person name="Desiro A."/>
            <person name="Na H."/>
            <person name="Kennedy M."/>
            <person name="Barry K."/>
            <person name="Grigoriev I.V."/>
            <person name="Miller A.N."/>
            <person name="O'Donnell K."/>
            <person name="Stajich J.E."/>
            <person name="Bonito G."/>
        </authorList>
    </citation>
    <scope>NUCLEOTIDE SEQUENCE</scope>
    <source>
        <strain evidence="2">NVP60</strain>
    </source>
</reference>
<dbReference type="Proteomes" id="UP000823405">
    <property type="component" value="Unassembled WGS sequence"/>
</dbReference>
<dbReference type="EMBL" id="JAAAIN010001262">
    <property type="protein sequence ID" value="KAG0304939.1"/>
    <property type="molecule type" value="Genomic_DNA"/>
</dbReference>
<accession>A0A9P6UJI2</accession>
<dbReference type="OrthoDB" id="2347889at2759"/>
<sequence>MLKSTILLTLALAATSVNAVLIDFWSDMYKSGQKVTCTKLVYDECYRLPDDVVNLGLSSAQYINTEMYTNTFAITLYSGTGCNGRMDRWGFGRNTWDGPYSIEYFQSLNDNVRSFKIANRDLPTTSGAAQSEEEEWVRKPSCRIK</sequence>
<evidence type="ECO:0000313" key="3">
    <source>
        <dbReference type="Proteomes" id="UP000823405"/>
    </source>
</evidence>
<evidence type="ECO:0000256" key="1">
    <source>
        <dbReference type="SAM" id="SignalP"/>
    </source>
</evidence>
<comment type="caution">
    <text evidence="2">The sequence shown here is derived from an EMBL/GenBank/DDBJ whole genome shotgun (WGS) entry which is preliminary data.</text>
</comment>
<evidence type="ECO:0000313" key="2">
    <source>
        <dbReference type="EMBL" id="KAG0304939.1"/>
    </source>
</evidence>
<gene>
    <name evidence="2" type="ORF">BGZ97_001296</name>
</gene>
<keyword evidence="1" id="KW-0732">Signal</keyword>
<keyword evidence="3" id="KW-1185">Reference proteome</keyword>
<name>A0A9P6UJI2_9FUNG</name>
<organism evidence="2 3">
    <name type="scientific">Linnemannia gamsii</name>
    <dbReference type="NCBI Taxonomy" id="64522"/>
    <lineage>
        <taxon>Eukaryota</taxon>
        <taxon>Fungi</taxon>
        <taxon>Fungi incertae sedis</taxon>
        <taxon>Mucoromycota</taxon>
        <taxon>Mortierellomycotina</taxon>
        <taxon>Mortierellomycetes</taxon>
        <taxon>Mortierellales</taxon>
        <taxon>Mortierellaceae</taxon>
        <taxon>Linnemannia</taxon>
    </lineage>
</organism>
<feature type="signal peptide" evidence="1">
    <location>
        <begin position="1"/>
        <end position="19"/>
    </location>
</feature>